<evidence type="ECO:0000259" key="11">
    <source>
        <dbReference type="Pfam" id="PF01120"/>
    </source>
</evidence>
<feature type="chain" id="PRO_5042675032" description="Putative alpha-L-fucosidase" evidence="10">
    <location>
        <begin position="18"/>
        <end position="424"/>
    </location>
</feature>
<dbReference type="EC" id="3.2.1.51" evidence="3"/>
<keyword evidence="5 10" id="KW-0378">Hydrolase</keyword>
<feature type="domain" description="Glycoside hydrolase family 29 N-terminal" evidence="11">
    <location>
        <begin position="17"/>
        <end position="328"/>
    </location>
</feature>
<dbReference type="AlphaFoldDB" id="A0AAN7VC97"/>
<keyword evidence="7 10" id="KW-0326">Glycosidase</keyword>
<evidence type="ECO:0000256" key="9">
    <source>
        <dbReference type="ARBA" id="ARBA00081661"/>
    </source>
</evidence>
<protein>
    <recommendedName>
        <fullName evidence="8">Putative alpha-L-fucosidase</fullName>
        <ecNumber evidence="3">3.2.1.51</ecNumber>
    </recommendedName>
    <alternativeName>
        <fullName evidence="9">Alpha-L-fucoside fucohydrolase</fullName>
    </alternativeName>
</protein>
<evidence type="ECO:0000256" key="1">
    <source>
        <dbReference type="ARBA" id="ARBA00004071"/>
    </source>
</evidence>
<accession>A0AAN7VC97</accession>
<feature type="domain" description="Alpha-L-fucosidase C-terminal" evidence="12">
    <location>
        <begin position="341"/>
        <end position="421"/>
    </location>
</feature>
<dbReference type="PANTHER" id="PTHR10030:SF37">
    <property type="entry name" value="ALPHA-L-FUCOSIDASE-RELATED"/>
    <property type="match status" value="1"/>
</dbReference>
<dbReference type="InterPro" id="IPR013780">
    <property type="entry name" value="Glyco_hydro_b"/>
</dbReference>
<dbReference type="InterPro" id="IPR017853">
    <property type="entry name" value="GH"/>
</dbReference>
<comment type="function">
    <text evidence="1">Alpha-L-fucosidase is responsible for hydrolyzing the alpha-1,6-linked fucose joined to the reducing-end N-acetylglucosamine of the carbohydrate moieties of glycoproteins.</text>
</comment>
<dbReference type="InterPro" id="IPR000933">
    <property type="entry name" value="Glyco_hydro_29"/>
</dbReference>
<feature type="signal peptide" evidence="10">
    <location>
        <begin position="1"/>
        <end position="17"/>
    </location>
</feature>
<evidence type="ECO:0000313" key="13">
    <source>
        <dbReference type="EMBL" id="KAK5642896.1"/>
    </source>
</evidence>
<dbReference type="InterPro" id="IPR031919">
    <property type="entry name" value="Fucosidase_C"/>
</dbReference>
<dbReference type="GO" id="GO:0005764">
    <property type="term" value="C:lysosome"/>
    <property type="evidence" value="ECO:0007669"/>
    <property type="project" value="TreeGrafter"/>
</dbReference>
<keyword evidence="14" id="KW-1185">Reference proteome</keyword>
<comment type="similarity">
    <text evidence="2 10">Belongs to the glycosyl hydrolase 29 family.</text>
</comment>
<evidence type="ECO:0000256" key="7">
    <source>
        <dbReference type="ARBA" id="ARBA00023295"/>
    </source>
</evidence>
<evidence type="ECO:0000256" key="6">
    <source>
        <dbReference type="ARBA" id="ARBA00023180"/>
    </source>
</evidence>
<sequence length="424" mass="49543">MFQRALLGFTILVLVNAVKYKPTWESIDSRPLPDWYDEGKIGIFIHWGVYSVPSFGTEWFWSNLNSGAAKYVEFMKNNYPPGFTYQEFARDFTAEFYNPTEWAKLFQKSGAKYVVLTSKHHEGYTLWPSTYSFSWNAKDVGPHRDLVDLRFGLYHSLYEWFNPLYLRDKANNFQTDDFVQNKVLPELHEIVNRYHPEVIWSDGEWEAADTYWKSKEFLAWLYNESPVKDTVVTNDRWGSGPVICQHGGFYTCADRFNPGVLQPHKWENAMTIDAYSWSYRRNANIGDYLTTRDLIVILAQTVSTGGTIHPIFQERLLDMGKWLDINGEAIYNTKPWLYQNETSDVWYTSRSNHVYAIVLVWPEGNTLHLERVADLFQNNEVSAYILGQDDKVEMTLLNNVAQITFPDKATVQGEWAWVIKFEYS</sequence>
<dbReference type="Pfam" id="PF16757">
    <property type="entry name" value="Fucosidase_C"/>
    <property type="match status" value="1"/>
</dbReference>
<evidence type="ECO:0000256" key="8">
    <source>
        <dbReference type="ARBA" id="ARBA00074133"/>
    </source>
</evidence>
<proteinExistence type="inferred from homology"/>
<dbReference type="GO" id="GO:0016139">
    <property type="term" value="P:glycoside catabolic process"/>
    <property type="evidence" value="ECO:0007669"/>
    <property type="project" value="TreeGrafter"/>
</dbReference>
<dbReference type="PRINTS" id="PR00741">
    <property type="entry name" value="GLHYDRLASE29"/>
</dbReference>
<dbReference type="SUPFAM" id="SSF51445">
    <property type="entry name" value="(Trans)glycosidases"/>
    <property type="match status" value="1"/>
</dbReference>
<dbReference type="EMBL" id="JAVRBK010000006">
    <property type="protein sequence ID" value="KAK5642896.1"/>
    <property type="molecule type" value="Genomic_DNA"/>
</dbReference>
<dbReference type="Pfam" id="PF01120">
    <property type="entry name" value="Alpha_L_fucos"/>
    <property type="match status" value="1"/>
</dbReference>
<dbReference type="Gene3D" id="2.60.40.1180">
    <property type="entry name" value="Golgi alpha-mannosidase II"/>
    <property type="match status" value="1"/>
</dbReference>
<evidence type="ECO:0000256" key="4">
    <source>
        <dbReference type="ARBA" id="ARBA00022729"/>
    </source>
</evidence>
<dbReference type="InterPro" id="IPR016286">
    <property type="entry name" value="FUC_metazoa-typ"/>
</dbReference>
<dbReference type="InterPro" id="IPR057739">
    <property type="entry name" value="Glyco_hydro_29_N"/>
</dbReference>
<organism evidence="13 14">
    <name type="scientific">Pyrocoelia pectoralis</name>
    <dbReference type="NCBI Taxonomy" id="417401"/>
    <lineage>
        <taxon>Eukaryota</taxon>
        <taxon>Metazoa</taxon>
        <taxon>Ecdysozoa</taxon>
        <taxon>Arthropoda</taxon>
        <taxon>Hexapoda</taxon>
        <taxon>Insecta</taxon>
        <taxon>Pterygota</taxon>
        <taxon>Neoptera</taxon>
        <taxon>Endopterygota</taxon>
        <taxon>Coleoptera</taxon>
        <taxon>Polyphaga</taxon>
        <taxon>Elateriformia</taxon>
        <taxon>Elateroidea</taxon>
        <taxon>Lampyridae</taxon>
        <taxon>Lampyrinae</taxon>
        <taxon>Pyrocoelia</taxon>
    </lineage>
</organism>
<dbReference type="GO" id="GO:0004560">
    <property type="term" value="F:alpha-L-fucosidase activity"/>
    <property type="evidence" value="ECO:0007669"/>
    <property type="project" value="UniProtKB-EC"/>
</dbReference>
<evidence type="ECO:0000256" key="5">
    <source>
        <dbReference type="ARBA" id="ARBA00022801"/>
    </source>
</evidence>
<dbReference type="GO" id="GO:0006004">
    <property type="term" value="P:fucose metabolic process"/>
    <property type="evidence" value="ECO:0007669"/>
    <property type="project" value="InterPro"/>
</dbReference>
<evidence type="ECO:0000313" key="14">
    <source>
        <dbReference type="Proteomes" id="UP001329430"/>
    </source>
</evidence>
<evidence type="ECO:0000259" key="12">
    <source>
        <dbReference type="Pfam" id="PF16757"/>
    </source>
</evidence>
<evidence type="ECO:0000256" key="10">
    <source>
        <dbReference type="PIRNR" id="PIRNR001092"/>
    </source>
</evidence>
<gene>
    <name evidence="13" type="ORF">RI129_009063</name>
</gene>
<keyword evidence="4 10" id="KW-0732">Signal</keyword>
<reference evidence="13 14" key="1">
    <citation type="journal article" date="2024" name="Insects">
        <title>An Improved Chromosome-Level Genome Assembly of the Firefly Pyrocoelia pectoralis.</title>
        <authorList>
            <person name="Fu X."/>
            <person name="Meyer-Rochow V.B."/>
            <person name="Ballantyne L."/>
            <person name="Zhu X."/>
        </authorList>
    </citation>
    <scope>NUCLEOTIDE SEQUENCE [LARGE SCALE GENOMIC DNA]</scope>
    <source>
        <strain evidence="13">XCY_ONT2</strain>
    </source>
</reference>
<dbReference type="PANTHER" id="PTHR10030">
    <property type="entry name" value="ALPHA-L-FUCOSIDASE"/>
    <property type="match status" value="1"/>
</dbReference>
<dbReference type="Gene3D" id="3.20.20.80">
    <property type="entry name" value="Glycosidases"/>
    <property type="match status" value="1"/>
</dbReference>
<comment type="caution">
    <text evidence="13">The sequence shown here is derived from an EMBL/GenBank/DDBJ whole genome shotgun (WGS) entry which is preliminary data.</text>
</comment>
<keyword evidence="6" id="KW-0325">Glycoprotein</keyword>
<dbReference type="Proteomes" id="UP001329430">
    <property type="component" value="Chromosome 6"/>
</dbReference>
<dbReference type="SMART" id="SM00812">
    <property type="entry name" value="Alpha_L_fucos"/>
    <property type="match status" value="1"/>
</dbReference>
<dbReference type="PIRSF" id="PIRSF001092">
    <property type="entry name" value="Alpha-L-fucosidase"/>
    <property type="match status" value="1"/>
</dbReference>
<evidence type="ECO:0000256" key="3">
    <source>
        <dbReference type="ARBA" id="ARBA00012662"/>
    </source>
</evidence>
<dbReference type="FunFam" id="3.20.20.80:FF:000027">
    <property type="entry name" value="Alpha-L-fucosidase"/>
    <property type="match status" value="1"/>
</dbReference>
<evidence type="ECO:0000256" key="2">
    <source>
        <dbReference type="ARBA" id="ARBA00007951"/>
    </source>
</evidence>
<name>A0AAN7VC97_9COLE</name>